<dbReference type="OrthoDB" id="128220at2"/>
<dbReference type="Gene3D" id="3.40.50.720">
    <property type="entry name" value="NAD(P)-binding Rossmann-like Domain"/>
    <property type="match status" value="1"/>
</dbReference>
<evidence type="ECO:0000313" key="3">
    <source>
        <dbReference type="Proteomes" id="UP000276128"/>
    </source>
</evidence>
<sequence>MTRKKIGLVDLDTSHPASFVPILREMGYEVATIFDGGTVHPAGYAERFAHQHSIPHVASSLQEVVQKADIAFLHGCNWELRTERARPFIEAGIPVFLDKPVAGSPEHLRILADWAKQGAVLTGGSALRVSDEVKAWQAEAIPPDEWVYGLAGCAIDEFNYGIHAYAMVQGLLGPGIAAAQHKSSQGGQRQVELTWADGRRFLISVGETKGYLPFYANLVTQTTTHYIRTDNSKLYRALLNEVMPYLSGDTTEPPIPFDLLIEIELAALAAKLSEEQGGRRIELADIPLNYAGYDGQAFAQSYRDAKYPPVGGAV</sequence>
<comment type="caution">
    <text evidence="2">The sequence shown here is derived from an EMBL/GenBank/DDBJ whole genome shotgun (WGS) entry which is preliminary data.</text>
</comment>
<evidence type="ECO:0000259" key="1">
    <source>
        <dbReference type="Pfam" id="PF01408"/>
    </source>
</evidence>
<dbReference type="InterPro" id="IPR000683">
    <property type="entry name" value="Gfo/Idh/MocA-like_OxRdtase_N"/>
</dbReference>
<dbReference type="Pfam" id="PF01408">
    <property type="entry name" value="GFO_IDH_MocA"/>
    <property type="match status" value="1"/>
</dbReference>
<gene>
    <name evidence="2" type="ORF">EJQ19_25220</name>
</gene>
<name>A0A3S0I7S5_9BACL</name>
<accession>A0A3S0I7S5</accession>
<dbReference type="SUPFAM" id="SSF51735">
    <property type="entry name" value="NAD(P)-binding Rossmann-fold domains"/>
    <property type="match status" value="1"/>
</dbReference>
<dbReference type="InterPro" id="IPR036291">
    <property type="entry name" value="NAD(P)-bd_dom_sf"/>
</dbReference>
<dbReference type="GO" id="GO:0000166">
    <property type="term" value="F:nucleotide binding"/>
    <property type="evidence" value="ECO:0007669"/>
    <property type="project" value="InterPro"/>
</dbReference>
<dbReference type="Proteomes" id="UP000276128">
    <property type="component" value="Unassembled WGS sequence"/>
</dbReference>
<keyword evidence="3" id="KW-1185">Reference proteome</keyword>
<dbReference type="RefSeq" id="WP_126143993.1">
    <property type="nucleotide sequence ID" value="NZ_RXHU01000082.1"/>
</dbReference>
<organism evidence="2 3">
    <name type="scientific">Paenibacillus whitsoniae</name>
    <dbReference type="NCBI Taxonomy" id="2496558"/>
    <lineage>
        <taxon>Bacteria</taxon>
        <taxon>Bacillati</taxon>
        <taxon>Bacillota</taxon>
        <taxon>Bacilli</taxon>
        <taxon>Bacillales</taxon>
        <taxon>Paenibacillaceae</taxon>
        <taxon>Paenibacillus</taxon>
    </lineage>
</organism>
<dbReference type="EMBL" id="RXHU01000082">
    <property type="protein sequence ID" value="RTE05522.1"/>
    <property type="molecule type" value="Genomic_DNA"/>
</dbReference>
<dbReference type="AlphaFoldDB" id="A0A3S0I7S5"/>
<feature type="domain" description="Gfo/Idh/MocA-like oxidoreductase N-terminal" evidence="1">
    <location>
        <begin position="45"/>
        <end position="117"/>
    </location>
</feature>
<proteinExistence type="predicted"/>
<protein>
    <submittedName>
        <fullName evidence="2">Oxidoreductase</fullName>
    </submittedName>
</protein>
<reference evidence="2 3" key="1">
    <citation type="submission" date="2018-12" db="EMBL/GenBank/DDBJ databases">
        <title>Bacillus ochoae sp. nov., Paenibacillus whitsoniae sp. nov., Paenibacillus spiritus sp. nov. Isolated from the Mars Exploration Rover during spacecraft assembly.</title>
        <authorList>
            <person name="Seuylemezian A."/>
            <person name="Vaishampayan P."/>
        </authorList>
    </citation>
    <scope>NUCLEOTIDE SEQUENCE [LARGE SCALE GENOMIC DNA]</scope>
    <source>
        <strain evidence="2 3">MER 54</strain>
    </source>
</reference>
<evidence type="ECO:0000313" key="2">
    <source>
        <dbReference type="EMBL" id="RTE05522.1"/>
    </source>
</evidence>